<dbReference type="SUPFAM" id="SSF56436">
    <property type="entry name" value="C-type lectin-like"/>
    <property type="match status" value="1"/>
</dbReference>
<keyword evidence="4" id="KW-1133">Transmembrane helix</keyword>
<keyword evidence="7" id="KW-1185">Reference proteome</keyword>
<dbReference type="PROSITE" id="PS50041">
    <property type="entry name" value="C_TYPE_LECTIN_2"/>
    <property type="match status" value="1"/>
</dbReference>
<dbReference type="SMART" id="SM00034">
    <property type="entry name" value="CLECT"/>
    <property type="match status" value="1"/>
</dbReference>
<feature type="domain" description="C-type lectin" evidence="6">
    <location>
        <begin position="54"/>
        <end position="163"/>
    </location>
</feature>
<gene>
    <name evidence="8" type="primary">LOC107118557</name>
</gene>
<evidence type="ECO:0000256" key="5">
    <source>
        <dbReference type="ARBA" id="ARBA00023157"/>
    </source>
</evidence>
<evidence type="ECO:0000256" key="3">
    <source>
        <dbReference type="ARBA" id="ARBA00022968"/>
    </source>
</evidence>
<protein>
    <submittedName>
        <fullName evidence="8">Killer cell lectin-like receptor subfamily F member 1</fullName>
    </submittedName>
</protein>
<reference evidence="8" key="1">
    <citation type="submission" date="2025-08" db="UniProtKB">
        <authorList>
            <consortium name="RefSeq"/>
        </authorList>
    </citation>
    <scope>IDENTIFICATION</scope>
</reference>
<dbReference type="GeneID" id="107118557"/>
<evidence type="ECO:0000259" key="6">
    <source>
        <dbReference type="PROSITE" id="PS50041"/>
    </source>
</evidence>
<keyword evidence="5" id="KW-1015">Disulfide bond</keyword>
<evidence type="ECO:0000256" key="4">
    <source>
        <dbReference type="ARBA" id="ARBA00022989"/>
    </source>
</evidence>
<evidence type="ECO:0000313" key="7">
    <source>
        <dbReference type="Proteomes" id="UP000694871"/>
    </source>
</evidence>
<keyword evidence="4" id="KW-0472">Membrane</keyword>
<comment type="subcellular location">
    <subcellularLocation>
        <location evidence="1">Membrane</location>
        <topology evidence="1">Single-pass type II membrane protein</topology>
    </subcellularLocation>
</comment>
<keyword evidence="4" id="KW-0812">Transmembrane</keyword>
<name>A0ABM1KRS1_GEKJA</name>
<dbReference type="Proteomes" id="UP000694871">
    <property type="component" value="Unplaced"/>
</dbReference>
<accession>A0ABM1KRS1</accession>
<keyword evidence="3" id="KW-0735">Signal-anchor</keyword>
<dbReference type="InterPro" id="IPR051527">
    <property type="entry name" value="KLR_subfamily_B"/>
</dbReference>
<proteinExistence type="predicted"/>
<dbReference type="InterPro" id="IPR016187">
    <property type="entry name" value="CTDL_fold"/>
</dbReference>
<evidence type="ECO:0000313" key="8">
    <source>
        <dbReference type="RefSeq" id="XP_015276408.1"/>
    </source>
</evidence>
<organism evidence="7 8">
    <name type="scientific">Gekko japonicus</name>
    <name type="common">Schlegel's Japanese gecko</name>
    <dbReference type="NCBI Taxonomy" id="146911"/>
    <lineage>
        <taxon>Eukaryota</taxon>
        <taxon>Metazoa</taxon>
        <taxon>Chordata</taxon>
        <taxon>Craniata</taxon>
        <taxon>Vertebrata</taxon>
        <taxon>Euteleostomi</taxon>
        <taxon>Lepidosauria</taxon>
        <taxon>Squamata</taxon>
        <taxon>Bifurcata</taxon>
        <taxon>Gekkota</taxon>
        <taxon>Gekkonidae</taxon>
        <taxon>Gekkoninae</taxon>
        <taxon>Gekko</taxon>
    </lineage>
</organism>
<keyword evidence="2" id="KW-0430">Lectin</keyword>
<evidence type="ECO:0000256" key="1">
    <source>
        <dbReference type="ARBA" id="ARBA00004606"/>
    </source>
</evidence>
<dbReference type="InterPro" id="IPR001304">
    <property type="entry name" value="C-type_lectin-like"/>
</dbReference>
<dbReference type="PANTHER" id="PTHR46784:SF1">
    <property type="entry name" value="KILLER CELL LECTIN-LIKE RECEPTOR SUBFAMILY B MEMBER 1"/>
    <property type="match status" value="1"/>
</dbReference>
<evidence type="ECO:0000256" key="2">
    <source>
        <dbReference type="ARBA" id="ARBA00022734"/>
    </source>
</evidence>
<dbReference type="CDD" id="cd03593">
    <property type="entry name" value="CLECT_NK_receptors_like"/>
    <property type="match status" value="1"/>
</dbReference>
<dbReference type="RefSeq" id="XP_015276408.1">
    <property type="nucleotide sequence ID" value="XM_015420922.1"/>
</dbReference>
<dbReference type="InterPro" id="IPR033992">
    <property type="entry name" value="NKR-like_CTLD"/>
</dbReference>
<dbReference type="Gene3D" id="3.10.100.10">
    <property type="entry name" value="Mannose-Binding Protein A, subunit A"/>
    <property type="match status" value="1"/>
</dbReference>
<dbReference type="PANTHER" id="PTHR46784">
    <property type="entry name" value="KILLER CELL LECTIN-LIKE RECEPTOR SUBFAMILY B MEMBER 1"/>
    <property type="match status" value="1"/>
</dbReference>
<dbReference type="Pfam" id="PF00059">
    <property type="entry name" value="Lectin_C"/>
    <property type="match status" value="1"/>
</dbReference>
<dbReference type="InterPro" id="IPR016186">
    <property type="entry name" value="C-type_lectin-like/link_sf"/>
</dbReference>
<sequence length="169" mass="18883">MPVTQTFGQGKSNNDTTRCFSGKTSQIMGSRKKELLTDQENSQCKLCQENWLLHEDKCYWASKEKQNWNQSRQDCTAKDSQIVVIQEQEELDFIQSITDGAQLLWIGITTTSPAGEWIWIDGSPLNSTLLQVTGTVQANSCGMLKGNRVVSEACSAVTKWICETEALLV</sequence>